<evidence type="ECO:0000256" key="2">
    <source>
        <dbReference type="SAM" id="SignalP"/>
    </source>
</evidence>
<sequence>MDRKASRLAVRLTALAAVPVLFAAGCSSSDPAPETDDSQPSQEPTPEPVRFAELPDACAMVSGDTVDAVVPEADPASGEELQSSNTTTSAACLWSGLDEYQFRSLTVSLRRFDSDLAVGSGDERATAYLQQMVDEITGDEANREPEAEELPETGDEAVSIAYQVTREADDTEQDYTQQRVVVRSGNVVLTVDYSGAGFEGDDQPGAGDIKEAADRTAQEAVTRLDAAGEEAAAEGDAGGESESGADAEPESQSESGDGAEGVEPERDN</sequence>
<dbReference type="Proteomes" id="UP000278673">
    <property type="component" value="Unassembled WGS sequence"/>
</dbReference>
<dbReference type="EMBL" id="RFFJ01000304">
    <property type="protein sequence ID" value="RMI28024.1"/>
    <property type="molecule type" value="Genomic_DNA"/>
</dbReference>
<comment type="caution">
    <text evidence="3">The sequence shown here is derived from an EMBL/GenBank/DDBJ whole genome shotgun (WGS) entry which is preliminary data.</text>
</comment>
<feature type="compositionally biased region" description="Acidic residues" evidence="1">
    <location>
        <begin position="227"/>
        <end position="251"/>
    </location>
</feature>
<dbReference type="AlphaFoldDB" id="A0A3M2KSX7"/>
<proteinExistence type="predicted"/>
<name>A0A3M2KSX7_9ACTN</name>
<keyword evidence="4" id="KW-1185">Reference proteome</keyword>
<feature type="region of interest" description="Disordered" evidence="1">
    <location>
        <begin position="194"/>
        <end position="268"/>
    </location>
</feature>
<dbReference type="RefSeq" id="WP_122399918.1">
    <property type="nucleotide sequence ID" value="NZ_RFFJ01000304.1"/>
</dbReference>
<organism evidence="3 4">
    <name type="scientific">Streptomyces triticirhizae</name>
    <dbReference type="NCBI Taxonomy" id="2483353"/>
    <lineage>
        <taxon>Bacteria</taxon>
        <taxon>Bacillati</taxon>
        <taxon>Actinomycetota</taxon>
        <taxon>Actinomycetes</taxon>
        <taxon>Kitasatosporales</taxon>
        <taxon>Streptomycetaceae</taxon>
        <taxon>Streptomyces</taxon>
    </lineage>
</organism>
<evidence type="ECO:0000256" key="1">
    <source>
        <dbReference type="SAM" id="MobiDB-lite"/>
    </source>
</evidence>
<keyword evidence="2" id="KW-0732">Signal</keyword>
<feature type="region of interest" description="Disordered" evidence="1">
    <location>
        <begin position="26"/>
        <end position="50"/>
    </location>
</feature>
<gene>
    <name evidence="3" type="ORF">EBN88_28640</name>
</gene>
<dbReference type="PROSITE" id="PS51257">
    <property type="entry name" value="PROKAR_LIPOPROTEIN"/>
    <property type="match status" value="1"/>
</dbReference>
<evidence type="ECO:0000313" key="4">
    <source>
        <dbReference type="Proteomes" id="UP000278673"/>
    </source>
</evidence>
<feature type="signal peptide" evidence="2">
    <location>
        <begin position="1"/>
        <end position="23"/>
    </location>
</feature>
<feature type="compositionally biased region" description="Basic and acidic residues" evidence="1">
    <location>
        <begin position="208"/>
        <end position="217"/>
    </location>
</feature>
<evidence type="ECO:0000313" key="3">
    <source>
        <dbReference type="EMBL" id="RMI28024.1"/>
    </source>
</evidence>
<reference evidence="3 4" key="1">
    <citation type="submission" date="2018-10" db="EMBL/GenBank/DDBJ databases">
        <title>Isolation, diversity and antifungal activity of actinobacteria from wheat.</title>
        <authorList>
            <person name="Han C."/>
        </authorList>
    </citation>
    <scope>NUCLEOTIDE SEQUENCE [LARGE SCALE GENOMIC DNA]</scope>
    <source>
        <strain evidence="3 4">NEAU-YY642</strain>
    </source>
</reference>
<feature type="chain" id="PRO_5018207231" evidence="2">
    <location>
        <begin position="24"/>
        <end position="268"/>
    </location>
</feature>
<protein>
    <submittedName>
        <fullName evidence="3">DUF3558 domain-containing protein</fullName>
    </submittedName>
</protein>
<accession>A0A3M2KSX7</accession>